<dbReference type="RefSeq" id="WP_077279560.1">
    <property type="nucleotide sequence ID" value="NZ_MVBK01000080.1"/>
</dbReference>
<dbReference type="Pfam" id="PF01636">
    <property type="entry name" value="APH"/>
    <property type="match status" value="1"/>
</dbReference>
<dbReference type="InterPro" id="IPR011009">
    <property type="entry name" value="Kinase-like_dom_sf"/>
</dbReference>
<comment type="caution">
    <text evidence="2">The sequence shown here is derived from an EMBL/GenBank/DDBJ whole genome shotgun (WGS) entry which is preliminary data.</text>
</comment>
<accession>A0A1V3ND87</accession>
<dbReference type="Proteomes" id="UP000189462">
    <property type="component" value="Unassembled WGS sequence"/>
</dbReference>
<dbReference type="Gene3D" id="3.90.1200.10">
    <property type="match status" value="1"/>
</dbReference>
<keyword evidence="3" id="KW-1185">Reference proteome</keyword>
<evidence type="ECO:0000259" key="1">
    <source>
        <dbReference type="Pfam" id="PF01636"/>
    </source>
</evidence>
<proteinExistence type="predicted"/>
<protein>
    <recommendedName>
        <fullName evidence="1">Aminoglycoside phosphotransferase domain-containing protein</fullName>
    </recommendedName>
</protein>
<gene>
    <name evidence="2" type="ORF">B1C78_12860</name>
</gene>
<organism evidence="2 3">
    <name type="scientific">Thioalkalivibrio denitrificans</name>
    <dbReference type="NCBI Taxonomy" id="108003"/>
    <lineage>
        <taxon>Bacteria</taxon>
        <taxon>Pseudomonadati</taxon>
        <taxon>Pseudomonadota</taxon>
        <taxon>Gammaproteobacteria</taxon>
        <taxon>Chromatiales</taxon>
        <taxon>Ectothiorhodospiraceae</taxon>
        <taxon>Thioalkalivibrio</taxon>
    </lineage>
</organism>
<dbReference type="SUPFAM" id="SSF56112">
    <property type="entry name" value="Protein kinase-like (PK-like)"/>
    <property type="match status" value="1"/>
</dbReference>
<sequence length="365" mass="41024">MNRYPIGHIGRLLGQSLTMRWLELRQLAAATRGVEGDWTRLLRNEVAPVLGLCQGDYTVSRRPPGLSDDAPFRLREHVRFVQAAHGQAYVVRMRRRWRLGAKEQLRQHGVASAARAGLLLQQLELPVPPLIWLREATTLCGLRSHFLSIEQFVPGRPLDLDNGDEVAAAMQLLARLHRQPGEMPGMPGKYRVERARFVRDMVHYTVLRALGDRRRTGPPPDRRLTAQIMAAARKAYLEQSLPLCLIHGDINAGNFLHGEDGGLRLLDFDSLRYDLPGSEILRAVYTLSGGNSGMASHAWCCYFDTAGETRWHHFLAGARFALLLHLLRRPGAPCPTEQLRAVADDEVGLWGRTPGETDWSHLIEL</sequence>
<dbReference type="STRING" id="108003.B1C78_12860"/>
<reference evidence="2 3" key="1">
    <citation type="submission" date="2017-02" db="EMBL/GenBank/DDBJ databases">
        <title>Genomic diversity within the haloalkaliphilic genus Thioalkalivibrio.</title>
        <authorList>
            <person name="Ahn A.-C."/>
            <person name="Meier-Kolthoff J."/>
            <person name="Overmars L."/>
            <person name="Richter M."/>
            <person name="Woyke T."/>
            <person name="Sorokin D.Y."/>
            <person name="Muyzer G."/>
        </authorList>
    </citation>
    <scope>NUCLEOTIDE SEQUENCE [LARGE SCALE GENOMIC DNA]</scope>
    <source>
        <strain evidence="2 3">ALJD</strain>
    </source>
</reference>
<dbReference type="OrthoDB" id="179763at2"/>
<name>A0A1V3ND87_9GAMM</name>
<feature type="domain" description="Aminoglycoside phosphotransferase" evidence="1">
    <location>
        <begin position="79"/>
        <end position="286"/>
    </location>
</feature>
<dbReference type="EMBL" id="MVBK01000080">
    <property type="protein sequence ID" value="OOG23011.1"/>
    <property type="molecule type" value="Genomic_DNA"/>
</dbReference>
<dbReference type="AlphaFoldDB" id="A0A1V3ND87"/>
<evidence type="ECO:0000313" key="3">
    <source>
        <dbReference type="Proteomes" id="UP000189462"/>
    </source>
</evidence>
<evidence type="ECO:0000313" key="2">
    <source>
        <dbReference type="EMBL" id="OOG23011.1"/>
    </source>
</evidence>
<dbReference type="InterPro" id="IPR002575">
    <property type="entry name" value="Aminoglycoside_PTrfase"/>
</dbReference>